<keyword evidence="3" id="KW-1185">Reference proteome</keyword>
<protein>
    <recommendedName>
        <fullName evidence="1">CxC2-like cysteine cluster KDZ transposase-associated domain-containing protein</fullName>
    </recommendedName>
</protein>
<dbReference type="OrthoDB" id="2681502at2759"/>
<feature type="domain" description="CxC2-like cysteine cluster KDZ transposase-associated" evidence="1">
    <location>
        <begin position="1"/>
        <end position="47"/>
    </location>
</feature>
<dbReference type="Pfam" id="PF18758">
    <property type="entry name" value="KDZ"/>
    <property type="match status" value="1"/>
</dbReference>
<organism evidence="2 3">
    <name type="scientific">Suillus plorans</name>
    <dbReference type="NCBI Taxonomy" id="116603"/>
    <lineage>
        <taxon>Eukaryota</taxon>
        <taxon>Fungi</taxon>
        <taxon>Dikarya</taxon>
        <taxon>Basidiomycota</taxon>
        <taxon>Agaricomycotina</taxon>
        <taxon>Agaricomycetes</taxon>
        <taxon>Agaricomycetidae</taxon>
        <taxon>Boletales</taxon>
        <taxon>Suillineae</taxon>
        <taxon>Suillaceae</taxon>
        <taxon>Suillus</taxon>
    </lineage>
</organism>
<dbReference type="GeneID" id="64596501"/>
<dbReference type="EMBL" id="JABBWE010000022">
    <property type="protein sequence ID" value="KAG1795293.1"/>
    <property type="molecule type" value="Genomic_DNA"/>
</dbReference>
<dbReference type="InterPro" id="IPR041457">
    <property type="entry name" value="CxC2_KDZ-assoc"/>
</dbReference>
<evidence type="ECO:0000313" key="2">
    <source>
        <dbReference type="EMBL" id="KAG1795293.1"/>
    </source>
</evidence>
<name>A0A9P7ATQ7_9AGAM</name>
<reference evidence="2" key="1">
    <citation type="journal article" date="2020" name="New Phytol.">
        <title>Comparative genomics reveals dynamic genome evolution in host specialist ectomycorrhizal fungi.</title>
        <authorList>
            <person name="Lofgren L.A."/>
            <person name="Nguyen N.H."/>
            <person name="Vilgalys R."/>
            <person name="Ruytinx J."/>
            <person name="Liao H.L."/>
            <person name="Branco S."/>
            <person name="Kuo A."/>
            <person name="LaButti K."/>
            <person name="Lipzen A."/>
            <person name="Andreopoulos W."/>
            <person name="Pangilinan J."/>
            <person name="Riley R."/>
            <person name="Hundley H."/>
            <person name="Na H."/>
            <person name="Barry K."/>
            <person name="Grigoriev I.V."/>
            <person name="Stajich J.E."/>
            <person name="Kennedy P.G."/>
        </authorList>
    </citation>
    <scope>NUCLEOTIDE SEQUENCE</scope>
    <source>
        <strain evidence="2">S12</strain>
    </source>
</reference>
<dbReference type="AlphaFoldDB" id="A0A9P7ATQ7"/>
<sequence length="602" mass="68954">MVIVDKSGVHRLEIRCCECPNAMSPDIQMFRHRFFPASFNRPKTVLECGTSAMNYYSKLRRMTSSMFPHLVPDRYRELMRVARQWRQLKTMKWHGFGHRSDNPSTGELALFCPAVWKYTRSFVMDRNFKAEHLHPIKPFDEVWLSDGLGFMVGKDRYKMHLAEAADTVEKSSCNNHRAVNQANAARHKLESTGIGGVACARHGCFVPHSMVDFQKGEKASHIHHSPFTSFQHNMEGITRAVTFYDINCQYNKHFRVRVDRSRFLEMAPQLTIIPGIGCYVRYASNFIEGIGRIDGEIMETLWARLNLISPAARGMNGILENSMKQHPSHLKTEWLARERIAQSSRLNDPSAMDEYEINIKKGKKEIELRLLEEGTPACSTLSRSVATWISTGLAIEEAQIALLIEVRRIGRRSTETQRLDIARQRDRLQGQIDGFARDLMQMMNLKDWDVDILDDLDDDPADFTETSHTWTNSPELTVIPLPSNLGVDRCRRCMAEDLIPLEMSLREGQANDALHNLRIYLCNKAILFRTTVRQAKSQALKTRAWSQVTTAVGDPNARGQRNESLAWFWSVEVDLGECEFLLACHIPRLPDWTHAKFTESIG</sequence>
<evidence type="ECO:0000259" key="1">
    <source>
        <dbReference type="Pfam" id="PF18803"/>
    </source>
</evidence>
<dbReference type="InterPro" id="IPR040521">
    <property type="entry name" value="KDZ"/>
</dbReference>
<dbReference type="RefSeq" id="XP_041161166.1">
    <property type="nucleotide sequence ID" value="XM_041302737.1"/>
</dbReference>
<evidence type="ECO:0000313" key="3">
    <source>
        <dbReference type="Proteomes" id="UP000719766"/>
    </source>
</evidence>
<proteinExistence type="predicted"/>
<comment type="caution">
    <text evidence="2">The sequence shown here is derived from an EMBL/GenBank/DDBJ whole genome shotgun (WGS) entry which is preliminary data.</text>
</comment>
<gene>
    <name evidence="2" type="ORF">HD556DRAFT_1364311</name>
</gene>
<dbReference type="Proteomes" id="UP000719766">
    <property type="component" value="Unassembled WGS sequence"/>
</dbReference>
<dbReference type="Pfam" id="PF18803">
    <property type="entry name" value="CxC2"/>
    <property type="match status" value="1"/>
</dbReference>
<accession>A0A9P7ATQ7</accession>